<reference evidence="1" key="1">
    <citation type="journal article" date="2012" name="PLoS ONE">
        <title>Gene sets for utilization of primary and secondary nutrition supplies in the distal gut of endangered iberian lynx.</title>
        <authorList>
            <person name="Alcaide M."/>
            <person name="Messina E."/>
            <person name="Richter M."/>
            <person name="Bargiela R."/>
            <person name="Peplies J."/>
            <person name="Huws S.A."/>
            <person name="Newbold C.J."/>
            <person name="Golyshin P.N."/>
            <person name="Simon M.A."/>
            <person name="Lopez G."/>
            <person name="Yakimov M.M."/>
            <person name="Ferrer M."/>
        </authorList>
    </citation>
    <scope>NUCLEOTIDE SEQUENCE</scope>
</reference>
<dbReference type="EMBL" id="AMCI01003436">
    <property type="protein sequence ID" value="EJX00299.1"/>
    <property type="molecule type" value="Genomic_DNA"/>
</dbReference>
<protein>
    <submittedName>
        <fullName evidence="1">Uncharacterized protein</fullName>
    </submittedName>
</protein>
<accession>J9G0D5</accession>
<sequence>MHIEFPDKLVTYETFTNDLAERIAHKLQRAANEPFFISQRKAYSIFGRANVERWRRTGQVRCYKRPGKVEYRTADLRLLQATEQDYLKQPKK</sequence>
<dbReference type="AlphaFoldDB" id="J9G0D5"/>
<organism evidence="1">
    <name type="scientific">gut metagenome</name>
    <dbReference type="NCBI Taxonomy" id="749906"/>
    <lineage>
        <taxon>unclassified sequences</taxon>
        <taxon>metagenomes</taxon>
        <taxon>organismal metagenomes</taxon>
    </lineage>
</organism>
<gene>
    <name evidence="1" type="ORF">EVA_11592</name>
</gene>
<proteinExistence type="predicted"/>
<evidence type="ECO:0000313" key="1">
    <source>
        <dbReference type="EMBL" id="EJX00299.1"/>
    </source>
</evidence>
<comment type="caution">
    <text evidence="1">The sequence shown here is derived from an EMBL/GenBank/DDBJ whole genome shotgun (WGS) entry which is preliminary data.</text>
</comment>
<name>J9G0D5_9ZZZZ</name>